<evidence type="ECO:0000256" key="4">
    <source>
        <dbReference type="ARBA" id="ARBA00022475"/>
    </source>
</evidence>
<feature type="transmembrane region" description="Helical" evidence="9">
    <location>
        <begin position="343"/>
        <end position="362"/>
    </location>
</feature>
<feature type="domain" description="Major facilitator superfamily (MFS) profile" evidence="10">
    <location>
        <begin position="21"/>
        <end position="468"/>
    </location>
</feature>
<feature type="transmembrane region" description="Helical" evidence="9">
    <location>
        <begin position="59"/>
        <end position="79"/>
    </location>
</feature>
<evidence type="ECO:0000256" key="7">
    <source>
        <dbReference type="ARBA" id="ARBA00023136"/>
    </source>
</evidence>
<proteinExistence type="inferred from homology"/>
<dbReference type="InterPro" id="IPR004638">
    <property type="entry name" value="EmrB-like"/>
</dbReference>
<keyword evidence="3" id="KW-0813">Transport</keyword>
<evidence type="ECO:0000256" key="9">
    <source>
        <dbReference type="SAM" id="Phobius"/>
    </source>
</evidence>
<feature type="transmembrane region" description="Helical" evidence="9">
    <location>
        <begin position="445"/>
        <end position="463"/>
    </location>
</feature>
<dbReference type="GO" id="GO:0005886">
    <property type="term" value="C:plasma membrane"/>
    <property type="evidence" value="ECO:0007669"/>
    <property type="project" value="UniProtKB-SubCell"/>
</dbReference>
<dbReference type="NCBIfam" id="TIGR00711">
    <property type="entry name" value="efflux_EmrB"/>
    <property type="match status" value="1"/>
</dbReference>
<feature type="transmembrane region" description="Helical" evidence="9">
    <location>
        <begin position="239"/>
        <end position="260"/>
    </location>
</feature>
<evidence type="ECO:0000256" key="6">
    <source>
        <dbReference type="ARBA" id="ARBA00022989"/>
    </source>
</evidence>
<feature type="transmembrane region" description="Helical" evidence="9">
    <location>
        <begin position="368"/>
        <end position="394"/>
    </location>
</feature>
<dbReference type="GO" id="GO:0046677">
    <property type="term" value="P:response to antibiotic"/>
    <property type="evidence" value="ECO:0007669"/>
    <property type="project" value="UniProtKB-KW"/>
</dbReference>
<protein>
    <submittedName>
        <fullName evidence="11">AbmD</fullName>
    </submittedName>
</protein>
<accession>A0A2P1BT36</accession>
<evidence type="ECO:0000313" key="11">
    <source>
        <dbReference type="EMBL" id="AVI57425.1"/>
    </source>
</evidence>
<dbReference type="SUPFAM" id="SSF103473">
    <property type="entry name" value="MFS general substrate transporter"/>
    <property type="match status" value="1"/>
</dbReference>
<comment type="subcellular location">
    <subcellularLocation>
        <location evidence="1">Cell membrane</location>
        <topology evidence="1">Multi-pass membrane protein</topology>
    </subcellularLocation>
</comment>
<keyword evidence="8" id="KW-0046">Antibiotic resistance</keyword>
<feature type="transmembrane region" description="Helical" evidence="9">
    <location>
        <begin position="145"/>
        <end position="167"/>
    </location>
</feature>
<feature type="transmembrane region" description="Helical" evidence="9">
    <location>
        <begin position="272"/>
        <end position="299"/>
    </location>
</feature>
<dbReference type="PANTHER" id="PTHR42718">
    <property type="entry name" value="MAJOR FACILITATOR SUPERFAMILY MULTIDRUG TRANSPORTER MFSC"/>
    <property type="match status" value="1"/>
</dbReference>
<evidence type="ECO:0000259" key="10">
    <source>
        <dbReference type="PROSITE" id="PS50850"/>
    </source>
</evidence>
<reference evidence="11" key="1">
    <citation type="journal article" date="2018" name="Microb. Cell Fact.">
        <title>Characterization and heterologous expression of the neoabyssomicin/abyssomicin biosynthetic gene cluster from Streptomyces koyangensis SCSIO 5802.</title>
        <authorList>
            <person name="Tu J."/>
            <person name="Li S."/>
            <person name="Chen J."/>
            <person name="Song Y."/>
            <person name="Fu S."/>
            <person name="Ju J."/>
            <person name="Li Q."/>
        </authorList>
    </citation>
    <scope>NUCLEOTIDE SEQUENCE</scope>
    <source>
        <strain evidence="11">SCSIO 5802</strain>
    </source>
</reference>
<organism evidence="11">
    <name type="scientific">Streptomyces koyangensis</name>
    <dbReference type="NCBI Taxonomy" id="188770"/>
    <lineage>
        <taxon>Bacteria</taxon>
        <taxon>Bacillati</taxon>
        <taxon>Actinomycetota</taxon>
        <taxon>Actinomycetes</taxon>
        <taxon>Kitasatosporales</taxon>
        <taxon>Streptomycetaceae</taxon>
        <taxon>Streptomyces</taxon>
        <taxon>Streptomyces aurantiacus group</taxon>
    </lineage>
</organism>
<dbReference type="InterPro" id="IPR036259">
    <property type="entry name" value="MFS_trans_sf"/>
</dbReference>
<dbReference type="GO" id="GO:0022857">
    <property type="term" value="F:transmembrane transporter activity"/>
    <property type="evidence" value="ECO:0007669"/>
    <property type="project" value="InterPro"/>
</dbReference>
<comment type="similarity">
    <text evidence="2">Belongs to the major facilitator superfamily. EmrB family.</text>
</comment>
<keyword evidence="4" id="KW-1003">Cell membrane</keyword>
<sequence>MQESVMSESQETRLEPALLRLLGVLVLGAILALLDATVVNVGIDSLGKEFDSPLSTIQWVATGYLLAVAVMVPISGWAIDRFGGRAVWITGLAVFLGGSLLTGFAWDAGSLIVFRILTGFGGGVLEPTMLTLLARAAGPARAGRVMGLMSLPLMLGPVIGPVIGGVVLEWLDWQWLFFFKVPIGIVAVVLALKVVPGAEKGGGQAQPFDLRGVLLLCPGFAALMYAFSQAGGIEGFGQTRVVVGLIAGVVLILGYVIHAFGSKIAPLVDLRLFSSWGFSASVAAMFLVGGMLYSLLFLVPLYYQQVRGNGALAAGLLLAPQGLGALVGMPLAGRLSDKLGAKLLVPAGAALVAIGTVGYTQAGASSNLVVLAACSVVSGLGLGMVGAPAIASVYRTVPPSSAAGASSALMILNQIGGSMTVALVAWVLASKTLAADSLTTGFHHAFWWVVGAAVIVFLFGFLLPGRPEQQPAPEPVKESGDPVPGAA</sequence>
<feature type="transmembrane region" description="Helical" evidence="9">
    <location>
        <begin position="311"/>
        <end position="331"/>
    </location>
</feature>
<feature type="transmembrane region" description="Helical" evidence="9">
    <location>
        <begin position="112"/>
        <end position="133"/>
    </location>
</feature>
<keyword evidence="7 9" id="KW-0472">Membrane</keyword>
<evidence type="ECO:0000256" key="1">
    <source>
        <dbReference type="ARBA" id="ARBA00004651"/>
    </source>
</evidence>
<dbReference type="InterPro" id="IPR011701">
    <property type="entry name" value="MFS"/>
</dbReference>
<dbReference type="Gene3D" id="1.20.1250.20">
    <property type="entry name" value="MFS general substrate transporter like domains"/>
    <property type="match status" value="2"/>
</dbReference>
<evidence type="ECO:0000256" key="2">
    <source>
        <dbReference type="ARBA" id="ARBA00008537"/>
    </source>
</evidence>
<dbReference type="AlphaFoldDB" id="A0A2P1BT36"/>
<feature type="transmembrane region" description="Helical" evidence="9">
    <location>
        <begin position="86"/>
        <end position="106"/>
    </location>
</feature>
<keyword evidence="5 9" id="KW-0812">Transmembrane</keyword>
<dbReference type="PANTHER" id="PTHR42718:SF9">
    <property type="entry name" value="MAJOR FACILITATOR SUPERFAMILY MULTIDRUG TRANSPORTER MFSC"/>
    <property type="match status" value="1"/>
</dbReference>
<evidence type="ECO:0000256" key="8">
    <source>
        <dbReference type="ARBA" id="ARBA00023251"/>
    </source>
</evidence>
<dbReference type="Pfam" id="PF07690">
    <property type="entry name" value="MFS_1"/>
    <property type="match status" value="1"/>
</dbReference>
<feature type="transmembrane region" description="Helical" evidence="9">
    <location>
        <begin position="21"/>
        <end position="39"/>
    </location>
</feature>
<name>A0A2P1BT36_9ACTN</name>
<dbReference type="PRINTS" id="PR01036">
    <property type="entry name" value="TCRTETB"/>
</dbReference>
<keyword evidence="6 9" id="KW-1133">Transmembrane helix</keyword>
<evidence type="ECO:0000256" key="3">
    <source>
        <dbReference type="ARBA" id="ARBA00022448"/>
    </source>
</evidence>
<feature type="transmembrane region" description="Helical" evidence="9">
    <location>
        <begin position="173"/>
        <end position="196"/>
    </location>
</feature>
<feature type="transmembrane region" description="Helical" evidence="9">
    <location>
        <begin position="406"/>
        <end position="429"/>
    </location>
</feature>
<evidence type="ECO:0000256" key="5">
    <source>
        <dbReference type="ARBA" id="ARBA00022692"/>
    </source>
</evidence>
<dbReference type="PROSITE" id="PS50850">
    <property type="entry name" value="MFS"/>
    <property type="match status" value="1"/>
</dbReference>
<dbReference type="InterPro" id="IPR020846">
    <property type="entry name" value="MFS_dom"/>
</dbReference>
<dbReference type="EMBL" id="MG243704">
    <property type="protein sequence ID" value="AVI57425.1"/>
    <property type="molecule type" value="Genomic_DNA"/>
</dbReference>